<accession>A0AAV2FC06</accession>
<feature type="compositionally biased region" description="Basic and acidic residues" evidence="1">
    <location>
        <begin position="48"/>
        <end position="68"/>
    </location>
</feature>
<evidence type="ECO:0000256" key="1">
    <source>
        <dbReference type="SAM" id="MobiDB-lite"/>
    </source>
</evidence>
<feature type="region of interest" description="Disordered" evidence="1">
    <location>
        <begin position="29"/>
        <end position="75"/>
    </location>
</feature>
<proteinExistence type="predicted"/>
<sequence>MPTSDSFRSPTSGRVRTPTSGLVRTLMLDSAPHSDDGETMMPRKRMKMSKESLRKKTKEGNRHWDLRDYAGNVAE</sequence>
<dbReference type="Proteomes" id="UP001497516">
    <property type="component" value="Chromosome 6"/>
</dbReference>
<organism evidence="2 3">
    <name type="scientific">Linum trigynum</name>
    <dbReference type="NCBI Taxonomy" id="586398"/>
    <lineage>
        <taxon>Eukaryota</taxon>
        <taxon>Viridiplantae</taxon>
        <taxon>Streptophyta</taxon>
        <taxon>Embryophyta</taxon>
        <taxon>Tracheophyta</taxon>
        <taxon>Spermatophyta</taxon>
        <taxon>Magnoliopsida</taxon>
        <taxon>eudicotyledons</taxon>
        <taxon>Gunneridae</taxon>
        <taxon>Pentapetalae</taxon>
        <taxon>rosids</taxon>
        <taxon>fabids</taxon>
        <taxon>Malpighiales</taxon>
        <taxon>Linaceae</taxon>
        <taxon>Linum</taxon>
    </lineage>
</organism>
<evidence type="ECO:0000313" key="3">
    <source>
        <dbReference type="Proteomes" id="UP001497516"/>
    </source>
</evidence>
<keyword evidence="3" id="KW-1185">Reference proteome</keyword>
<protein>
    <submittedName>
        <fullName evidence="2">Uncharacterized protein</fullName>
    </submittedName>
</protein>
<reference evidence="2 3" key="1">
    <citation type="submission" date="2024-04" db="EMBL/GenBank/DDBJ databases">
        <authorList>
            <person name="Fracassetti M."/>
        </authorList>
    </citation>
    <scope>NUCLEOTIDE SEQUENCE [LARGE SCALE GENOMIC DNA]</scope>
</reference>
<name>A0AAV2FC06_9ROSI</name>
<dbReference type="EMBL" id="OZ034819">
    <property type="protein sequence ID" value="CAL1395831.1"/>
    <property type="molecule type" value="Genomic_DNA"/>
</dbReference>
<dbReference type="AlphaFoldDB" id="A0AAV2FC06"/>
<evidence type="ECO:0000313" key="2">
    <source>
        <dbReference type="EMBL" id="CAL1395831.1"/>
    </source>
</evidence>
<gene>
    <name evidence="2" type="ORF">LTRI10_LOCUS36234</name>
</gene>